<comment type="PTM">
    <text evidence="11">4'-phosphopantetheine is transferred from CoA to a specific serine of apo-ACP by acpS.</text>
</comment>
<evidence type="ECO:0000256" key="3">
    <source>
        <dbReference type="ARBA" id="ARBA00022516"/>
    </source>
</evidence>
<dbReference type="GO" id="GO:0005829">
    <property type="term" value="C:cytosol"/>
    <property type="evidence" value="ECO:0007669"/>
    <property type="project" value="TreeGrafter"/>
</dbReference>
<evidence type="ECO:0000256" key="9">
    <source>
        <dbReference type="HAMAP-Rule" id="MF_01217"/>
    </source>
</evidence>
<protein>
    <recommendedName>
        <fullName evidence="9 10">Acyl carrier protein</fullName>
        <shortName evidence="9">ACP</shortName>
    </recommendedName>
</protein>
<feature type="modified residue" description="O-(pantetheine 4'-phosphoryl)serine" evidence="9">
    <location>
        <position position="41"/>
    </location>
</feature>
<evidence type="ECO:0000256" key="11">
    <source>
        <dbReference type="RuleBase" id="RU003545"/>
    </source>
</evidence>
<dbReference type="AlphaFoldDB" id="A0A2A6M734"/>
<evidence type="ECO:0000256" key="8">
    <source>
        <dbReference type="ARBA" id="ARBA00024328"/>
    </source>
</evidence>
<reference evidence="13 14" key="1">
    <citation type="submission" date="2017-09" db="EMBL/GenBank/DDBJ databases">
        <title>Comparative genomics of rhizobia isolated from Phaseolus vulgaris in China.</title>
        <authorList>
            <person name="Tong W."/>
        </authorList>
    </citation>
    <scope>NUCLEOTIDE SEQUENCE [LARGE SCALE GENOMIC DNA]</scope>
    <source>
        <strain evidence="13 14">PCH1</strain>
    </source>
</reference>
<keyword evidence="4 9" id="KW-0597">Phosphoprotein</keyword>
<evidence type="ECO:0000256" key="2">
    <source>
        <dbReference type="ARBA" id="ARBA00022490"/>
    </source>
</evidence>
<evidence type="ECO:0000256" key="10">
    <source>
        <dbReference type="NCBIfam" id="TIGR00517"/>
    </source>
</evidence>
<dbReference type="InterPro" id="IPR036736">
    <property type="entry name" value="ACP-like_sf"/>
</dbReference>
<evidence type="ECO:0000256" key="6">
    <source>
        <dbReference type="ARBA" id="ARBA00023098"/>
    </source>
</evidence>
<comment type="PTM">
    <text evidence="9">4'-phosphopantetheine is transferred from CoA to a specific serine of apo-ACP by AcpS. This modification is essential for activity because fatty acids are bound in thioester linkage to the sulfhydryl of the prosthetic group.</text>
</comment>
<dbReference type="InterPro" id="IPR003231">
    <property type="entry name" value="ACP"/>
</dbReference>
<dbReference type="PROSITE" id="PS00012">
    <property type="entry name" value="PHOSPHOPANTETHEINE"/>
    <property type="match status" value="1"/>
</dbReference>
<evidence type="ECO:0000259" key="12">
    <source>
        <dbReference type="PROSITE" id="PS50075"/>
    </source>
</evidence>
<evidence type="ECO:0000256" key="4">
    <source>
        <dbReference type="ARBA" id="ARBA00022553"/>
    </source>
</evidence>
<dbReference type="NCBIfam" id="NF002148">
    <property type="entry name" value="PRK00982.1-2"/>
    <property type="match status" value="1"/>
</dbReference>
<evidence type="ECO:0000256" key="1">
    <source>
        <dbReference type="ARBA" id="ARBA00022450"/>
    </source>
</evidence>
<keyword evidence="2 9" id="KW-0963">Cytoplasm</keyword>
<keyword evidence="1 9" id="KW-0596">Phosphopantetheine</keyword>
<dbReference type="Pfam" id="PF00550">
    <property type="entry name" value="PP-binding"/>
    <property type="match status" value="1"/>
</dbReference>
<dbReference type="GO" id="GO:0016020">
    <property type="term" value="C:membrane"/>
    <property type="evidence" value="ECO:0007669"/>
    <property type="project" value="GOC"/>
</dbReference>
<dbReference type="SUPFAM" id="SSF47336">
    <property type="entry name" value="ACP-like"/>
    <property type="match status" value="1"/>
</dbReference>
<dbReference type="Proteomes" id="UP000220353">
    <property type="component" value="Unassembled WGS sequence"/>
</dbReference>
<dbReference type="NCBIfam" id="TIGR00517">
    <property type="entry name" value="acyl_carrier"/>
    <property type="match status" value="1"/>
</dbReference>
<comment type="subcellular location">
    <subcellularLocation>
        <location evidence="9">Cytoplasm</location>
    </subcellularLocation>
</comment>
<dbReference type="PANTHER" id="PTHR20863:SF76">
    <property type="entry name" value="CARRIER DOMAIN-CONTAINING PROTEIN"/>
    <property type="match status" value="1"/>
</dbReference>
<accession>A0A2A6M734</accession>
<dbReference type="PANTHER" id="PTHR20863">
    <property type="entry name" value="ACYL CARRIER PROTEIN"/>
    <property type="match status" value="1"/>
</dbReference>
<organism evidence="13 14">
    <name type="scientific">Rhizobium fredii</name>
    <name type="common">Sinorhizobium fredii</name>
    <dbReference type="NCBI Taxonomy" id="380"/>
    <lineage>
        <taxon>Bacteria</taxon>
        <taxon>Pseudomonadati</taxon>
        <taxon>Pseudomonadota</taxon>
        <taxon>Alphaproteobacteria</taxon>
        <taxon>Hyphomicrobiales</taxon>
        <taxon>Rhizobiaceae</taxon>
        <taxon>Sinorhizobium/Ensifer group</taxon>
        <taxon>Sinorhizobium</taxon>
    </lineage>
</organism>
<dbReference type="PROSITE" id="PS50075">
    <property type="entry name" value="CARRIER"/>
    <property type="match status" value="1"/>
</dbReference>
<dbReference type="UniPathway" id="UPA00094"/>
<evidence type="ECO:0000313" key="14">
    <source>
        <dbReference type="Proteomes" id="UP000220353"/>
    </source>
</evidence>
<dbReference type="InterPro" id="IPR009081">
    <property type="entry name" value="PP-bd_ACP"/>
</dbReference>
<name>A0A2A6M734_RHIFR</name>
<gene>
    <name evidence="9 13" type="primary">acpP</name>
    <name evidence="13" type="ORF">CO661_02280</name>
</gene>
<dbReference type="RefSeq" id="WP_097586525.1">
    <property type="nucleotide sequence ID" value="NZ_NWTC01000001.1"/>
</dbReference>
<evidence type="ECO:0000256" key="7">
    <source>
        <dbReference type="ARBA" id="ARBA00023160"/>
    </source>
</evidence>
<comment type="caution">
    <text evidence="13">The sequence shown here is derived from an EMBL/GenBank/DDBJ whole genome shotgun (WGS) entry which is preliminary data.</text>
</comment>
<comment type="function">
    <text evidence="9 11">Carrier of the growing fatty acid chain in fatty acid biosynthesis.</text>
</comment>
<dbReference type="Gene3D" id="1.10.1200.10">
    <property type="entry name" value="ACP-like"/>
    <property type="match status" value="1"/>
</dbReference>
<proteinExistence type="inferred from homology"/>
<dbReference type="GO" id="GO:0000035">
    <property type="term" value="F:acyl binding"/>
    <property type="evidence" value="ECO:0007669"/>
    <property type="project" value="TreeGrafter"/>
</dbReference>
<feature type="domain" description="Carrier" evidence="12">
    <location>
        <begin position="6"/>
        <end position="81"/>
    </location>
</feature>
<comment type="similarity">
    <text evidence="9">Belongs to the acyl carrier protein (ACP) family.</text>
</comment>
<dbReference type="GO" id="GO:0000036">
    <property type="term" value="F:acyl carrier activity"/>
    <property type="evidence" value="ECO:0007669"/>
    <property type="project" value="UniProtKB-UniRule"/>
</dbReference>
<dbReference type="HAMAP" id="MF_01217">
    <property type="entry name" value="Acyl_carrier"/>
    <property type="match status" value="1"/>
</dbReference>
<evidence type="ECO:0000256" key="5">
    <source>
        <dbReference type="ARBA" id="ARBA00022832"/>
    </source>
</evidence>
<keyword evidence="7 9" id="KW-0275">Fatty acid biosynthesis</keyword>
<keyword evidence="5 9" id="KW-0276">Fatty acid metabolism</keyword>
<dbReference type="InterPro" id="IPR006162">
    <property type="entry name" value="Ppantetheine_attach_site"/>
</dbReference>
<keyword evidence="6 9" id="KW-0443">Lipid metabolism</keyword>
<comment type="pathway">
    <text evidence="8">Glycolipid biosynthesis; KDO(2)-lipid A biosynthesis.</text>
</comment>
<dbReference type="GO" id="GO:0036104">
    <property type="term" value="P:Kdo2-lipid A biosynthetic process"/>
    <property type="evidence" value="ECO:0007669"/>
    <property type="project" value="UniProtKB-UniPathway"/>
</dbReference>
<dbReference type="GO" id="GO:0009245">
    <property type="term" value="P:lipid A biosynthetic process"/>
    <property type="evidence" value="ECO:0007669"/>
    <property type="project" value="TreeGrafter"/>
</dbReference>
<evidence type="ECO:0000313" key="13">
    <source>
        <dbReference type="EMBL" id="PDT50465.1"/>
    </source>
</evidence>
<dbReference type="EMBL" id="NWTC01000001">
    <property type="protein sequence ID" value="PDT50465.1"/>
    <property type="molecule type" value="Genomic_DNA"/>
</dbReference>
<sequence>MESPSAPIADRVKEIIIEQLGIEASLVVDEASIVDDLGADSLEIAQLVMLIEEEFGIDISDNAADALVTVGDAIYFVIASKAKT</sequence>
<dbReference type="NCBIfam" id="NF002150">
    <property type="entry name" value="PRK00982.1-4"/>
    <property type="match status" value="1"/>
</dbReference>
<dbReference type="UniPathway" id="UPA00360"/>
<keyword evidence="3 9" id="KW-0444">Lipid biosynthesis</keyword>
<comment type="pathway">
    <text evidence="9 11">Lipid metabolism; fatty acid biosynthesis.</text>
</comment>